<dbReference type="RefSeq" id="WP_181374636.1">
    <property type="nucleotide sequence ID" value="NZ_KP942676.1"/>
</dbReference>
<keyword evidence="1" id="KW-0614">Plasmid</keyword>
<accession>A0A0K0MNQ9</accession>
<protein>
    <submittedName>
        <fullName evidence="1">Uncharacterized protein</fullName>
    </submittedName>
</protein>
<gene>
    <name evidence="1" type="ORF">pA_00020</name>
</gene>
<evidence type="ECO:0000313" key="1">
    <source>
        <dbReference type="EMBL" id="AKG47460.1"/>
    </source>
</evidence>
<reference evidence="1" key="1">
    <citation type="journal article" date="2015" name="Environ. Microbiol.">
        <title>Plasmids from the gut microbiome of cabbage root fly larvae encode SaxA that catalyses the conversion of the plant toxin 2-phenylethyl isothiocyanate.</title>
        <authorList>
            <person name="Welte C.U."/>
            <person name="de Graaf R.M."/>
            <person name="van den Bosch T.J."/>
            <person name="Op den Camp H.J."/>
            <person name="van Dam N.M."/>
            <person name="Jetten M.S."/>
        </authorList>
    </citation>
    <scope>NUCLEOTIDE SEQUENCE</scope>
    <source>
        <plasmid evidence="1">Drgb1</plasmid>
    </source>
</reference>
<sequence length="194" mass="22421">MTRRKKEFDVYPVYTGDDWKRKCVSYEKWLTWCKEFQAYGFRVAPYPVNAVVVVGDQRYLETLKAMYGINYINSGAENSGGFVTYFGLVESHSSLLTVMLQEDTDDEIIWHEALHVALMTCEYVGISPREQEAVTYLQGYIAEHLKMAFAEHHHRKKANALKPLANMYEGDLRNLKDIDAIGGANRRRVNGRHY</sequence>
<name>A0A0K0MNQ9_PECCA</name>
<dbReference type="AlphaFoldDB" id="A0A0K0MNQ9"/>
<proteinExistence type="predicted"/>
<organism evidence="1">
    <name type="scientific">Pectobacterium carotovorum</name>
    <name type="common">Erwinia carotovora</name>
    <dbReference type="NCBI Taxonomy" id="554"/>
    <lineage>
        <taxon>Bacteria</taxon>
        <taxon>Pseudomonadati</taxon>
        <taxon>Pseudomonadota</taxon>
        <taxon>Gammaproteobacteria</taxon>
        <taxon>Enterobacterales</taxon>
        <taxon>Pectobacteriaceae</taxon>
        <taxon>Pectobacterium</taxon>
    </lineage>
</organism>
<geneLocation type="plasmid" evidence="1">
    <name>Drgb1</name>
</geneLocation>
<reference evidence="1" key="2">
    <citation type="submission" date="2015-03" db="EMBL/GenBank/DDBJ databases">
        <authorList>
            <person name="Welte C."/>
            <person name="de Graaf R."/>
            <person name="van den Bosch T.J.M."/>
            <person name="Op den Camp H."/>
            <person name="van Dam N."/>
            <person name="Jetten M."/>
        </authorList>
    </citation>
    <scope>NUCLEOTIDE SEQUENCE</scope>
    <source>
        <plasmid evidence="1">Drgb1</plasmid>
    </source>
</reference>
<dbReference type="EMBL" id="KP942676">
    <property type="protein sequence ID" value="AKG47460.1"/>
    <property type="molecule type" value="Genomic_DNA"/>
</dbReference>